<dbReference type="RefSeq" id="WP_171417682.1">
    <property type="nucleotide sequence ID" value="NZ_JABFOR010000022.1"/>
</dbReference>
<sequence length="300" mass="34162">MILTIQERDEMLSQLNDTQREFLTHYLVRSRRTAFANAMAKEKGHHVPANAEPEDIEALLDDWIYTGYKDAGTISPELRCECGRSLRYQHEVKNRKTGEIKKFGIEHLKEHLGIDAAIVAAIKKGFDAIDYELDEILVKLASNWQPAPDSLIHADLPEHMKQQLSLGLPLLDRQLNVLKRRPVVPQTPSKAVPQQADPTLASMPEEFDLWSWTESAEIQEVSYDGLTASEQEAVKQYVANGVGSARIISELLIRDHGSPERRYITGKPKIYTDVCQFIERTFTKIAIEFNGTEDRKYTMK</sequence>
<gene>
    <name evidence="1" type="ORF">HMI46_16605</name>
</gene>
<dbReference type="AlphaFoldDB" id="A0AAP7DIX0"/>
<evidence type="ECO:0000313" key="1">
    <source>
        <dbReference type="EMBL" id="NOJ72173.1"/>
    </source>
</evidence>
<organism evidence="1 2">
    <name type="scientific">Paenibacillus alvei</name>
    <name type="common">Bacillus alvei</name>
    <dbReference type="NCBI Taxonomy" id="44250"/>
    <lineage>
        <taxon>Bacteria</taxon>
        <taxon>Bacillati</taxon>
        <taxon>Bacillota</taxon>
        <taxon>Bacilli</taxon>
        <taxon>Bacillales</taxon>
        <taxon>Paenibacillaceae</taxon>
        <taxon>Paenibacillus</taxon>
    </lineage>
</organism>
<dbReference type="EMBL" id="JABFOR010000022">
    <property type="protein sequence ID" value="NOJ72173.1"/>
    <property type="molecule type" value="Genomic_DNA"/>
</dbReference>
<proteinExistence type="predicted"/>
<evidence type="ECO:0000313" key="2">
    <source>
        <dbReference type="Proteomes" id="UP000552038"/>
    </source>
</evidence>
<accession>A0AAP7DIX0</accession>
<reference evidence="1 2" key="1">
    <citation type="submission" date="2020-05" db="EMBL/GenBank/DDBJ databases">
        <title>Whole genome sequencing and identification of novel metabolites from Paenibacillus alvei strain JR949.</title>
        <authorList>
            <person name="Rajendhran J."/>
            <person name="Sree Pranav P."/>
            <person name="Mahalakshmi B."/>
            <person name="Karthikeyan R."/>
        </authorList>
    </citation>
    <scope>NUCLEOTIDE SEQUENCE [LARGE SCALE GENOMIC DNA]</scope>
    <source>
        <strain evidence="1 2">JR949</strain>
    </source>
</reference>
<comment type="caution">
    <text evidence="1">The sequence shown here is derived from an EMBL/GenBank/DDBJ whole genome shotgun (WGS) entry which is preliminary data.</text>
</comment>
<name>A0AAP7DIX0_PAEAL</name>
<protein>
    <submittedName>
        <fullName evidence="1">DUF3895 domain-containing protein</fullName>
    </submittedName>
</protein>
<dbReference type="Proteomes" id="UP000552038">
    <property type="component" value="Unassembled WGS sequence"/>
</dbReference>